<dbReference type="InterPro" id="IPR023828">
    <property type="entry name" value="Peptidase_S8_Ser-AS"/>
</dbReference>
<feature type="region of interest" description="Disordered" evidence="5">
    <location>
        <begin position="1099"/>
        <end position="1118"/>
    </location>
</feature>
<dbReference type="EMBL" id="WOWK01000020">
    <property type="protein sequence ID" value="KAF0327892.1"/>
    <property type="molecule type" value="Genomic_DNA"/>
</dbReference>
<sequence length="1321" mass="138782">MRLPRTSFVITLLMISEASALLPYSLPYLTPGKESRTAEPPPGRSVRFVGGATGLPSGTGIPTSQSSSSFSTHNTSASASTSTKPTSLASAGNSLPPPKSISTSSSGTSFAHYSNSSSPTVAPSSGTTVENTDTVTLTSATVTSTVTVVNLNGSPLPLDRPVVTYASRGGSPITISSGSVVLGSTTIAVPTQPTTLTANGTPITFDGLSTTQKIVTTMEQPAETTEPATQESPEPTTTTGSTSTSPATPSTTEKTESPFDHDWVPSPVVVKVEGTEYYPPTEHEDPIEIFLKDGSTAVLAYKTLKIGDKSINIPDKAPENPQTIDGVQFAQRSFGSSSGGEGGAAGGAAATSFDVMKGIFAGLSSSAGTLAVSMSGFGAKAVRVALNGPGGPLSETNFGEAIELRDLTQDAVNLAEQASKLQNQLETARMSQGNQADLFRPINSQVFSAYPKARATTNLLKSAAQMLQSLPNLPADVQGVVTQKFGELFIKGVASTGFMVEAYNIYAILNNIDWDNVVAPVAGGQMPSSTTRPVAVSSTSATTAAASTSAVAVTVPGDNGKGRGKGHLIPIPTGPSSLRLITCKFGAVSPKVFKQFTKWLDGNQGDISGADDIIPTEQAWPSYLTNLTVVQEEAIKSIPWVRSVTENHWCDPTENESEGIMRRRRDAGFPVVSDMAKPSAELGKRDVGVRLKSPSHLNILSGDVDKDYRYDPTLGQGTTIFIELAKGPRNVEAWYVGNDIVLKGNRYYKADQLVPDDTEDYHHDGPVRRGHGSGVACAAGGRSLGVASNANLYLVKYKGAARQVSGRVSSTGATRASLKAALDHINVKILERRLQGKSVVNFSFGLDPSTAGQEGFAEYQADFDSFQKVMDMNGVVFVMAAGNSASMGTRLGDHLPQLLGTKENHLITVGGVNADGTLWFNSEPEGKSATGNGQGTNAGAVGSVTVYAQSSGVTVCNGDPGDKAGTISQDGTSFASPAVAGLVAYFLGHPHYSQYFTHNPSTSSDYRSVGIRMKNFLQVYASFQRRPSSELRSPNLAPDHPMPEHVRVAYNLINGDKHDVGPSKPDDQKERERLRDRLKQSCKPMKKVKREAGTEPVIDVCHPPSLAQPTGPASTFTTSSTTLASKTLTSIAASAPTTCTQDNDCDGLTCKSTEAKKCKAKSAVAGPIPIKQCECVDPKEEGKVPAVCTVDEDCKALACDVSKKKSCVTIIPMASFAIRQCKCTDPKPTTTSVAKTTTVPPKPPSTTVKAPTATSPAPMECNLDQAVNSCAGYKNCRETERGICKEHKTDAGKHSHCVCEEIPPAAPDPDPGCSRPQGPCE</sequence>
<dbReference type="Proteomes" id="UP000434172">
    <property type="component" value="Unassembled WGS sequence"/>
</dbReference>
<feature type="chain" id="PRO_5034141845" description="Peptidase S8/S53 domain-containing protein" evidence="6">
    <location>
        <begin position="21"/>
        <end position="1321"/>
    </location>
</feature>
<evidence type="ECO:0000256" key="6">
    <source>
        <dbReference type="SAM" id="SignalP"/>
    </source>
</evidence>
<dbReference type="GO" id="GO:0004252">
    <property type="term" value="F:serine-type endopeptidase activity"/>
    <property type="evidence" value="ECO:0007669"/>
    <property type="project" value="InterPro"/>
</dbReference>
<evidence type="ECO:0000256" key="1">
    <source>
        <dbReference type="ARBA" id="ARBA00022670"/>
    </source>
</evidence>
<dbReference type="InterPro" id="IPR036852">
    <property type="entry name" value="Peptidase_S8/S53_dom_sf"/>
</dbReference>
<feature type="signal peptide" evidence="6">
    <location>
        <begin position="1"/>
        <end position="20"/>
    </location>
</feature>
<dbReference type="GO" id="GO:0006508">
    <property type="term" value="P:proteolysis"/>
    <property type="evidence" value="ECO:0007669"/>
    <property type="project" value="UniProtKB-KW"/>
</dbReference>
<proteinExistence type="predicted"/>
<protein>
    <recommendedName>
        <fullName evidence="9">Peptidase S8/S53 domain-containing protein</fullName>
    </recommendedName>
</protein>
<dbReference type="SUPFAM" id="SSF52743">
    <property type="entry name" value="Subtilisin-like"/>
    <property type="match status" value="1"/>
</dbReference>
<feature type="coiled-coil region" evidence="4">
    <location>
        <begin position="404"/>
        <end position="431"/>
    </location>
</feature>
<keyword evidence="6" id="KW-0732">Signal</keyword>
<feature type="region of interest" description="Disordered" evidence="5">
    <location>
        <begin position="219"/>
        <end position="262"/>
    </location>
</feature>
<feature type="region of interest" description="Disordered" evidence="5">
    <location>
        <begin position="1232"/>
        <end position="1255"/>
    </location>
</feature>
<dbReference type="Gene3D" id="3.40.50.200">
    <property type="entry name" value="Peptidase S8/S53 domain"/>
    <property type="match status" value="1"/>
</dbReference>
<evidence type="ECO:0000256" key="4">
    <source>
        <dbReference type="SAM" id="Coils"/>
    </source>
</evidence>
<comment type="caution">
    <text evidence="7">The sequence shown here is derived from an EMBL/GenBank/DDBJ whole genome shotgun (WGS) entry which is preliminary data.</text>
</comment>
<evidence type="ECO:0000256" key="2">
    <source>
        <dbReference type="ARBA" id="ARBA00022801"/>
    </source>
</evidence>
<gene>
    <name evidence="7" type="ORF">GQ607_004723</name>
</gene>
<dbReference type="PROSITE" id="PS00138">
    <property type="entry name" value="SUBTILASE_SER"/>
    <property type="match status" value="1"/>
</dbReference>
<feature type="compositionally biased region" description="Basic and acidic residues" evidence="5">
    <location>
        <begin position="253"/>
        <end position="262"/>
    </location>
</feature>
<evidence type="ECO:0000313" key="7">
    <source>
        <dbReference type="EMBL" id="KAF0327892.1"/>
    </source>
</evidence>
<keyword evidence="8" id="KW-1185">Reference proteome</keyword>
<feature type="compositionally biased region" description="Basic and acidic residues" evidence="5">
    <location>
        <begin position="1055"/>
        <end position="1075"/>
    </location>
</feature>
<dbReference type="OrthoDB" id="1896086at2759"/>
<reference evidence="7 8" key="1">
    <citation type="submission" date="2019-12" db="EMBL/GenBank/DDBJ databases">
        <title>A genome sequence resource for the geographically widespread anthracnose pathogen Colletotrichum asianum.</title>
        <authorList>
            <person name="Meng Y."/>
        </authorList>
    </citation>
    <scope>NUCLEOTIDE SEQUENCE [LARGE SCALE GENOMIC DNA]</scope>
    <source>
        <strain evidence="7 8">ICMP 18580</strain>
    </source>
</reference>
<evidence type="ECO:0000313" key="8">
    <source>
        <dbReference type="Proteomes" id="UP000434172"/>
    </source>
</evidence>
<evidence type="ECO:0000256" key="3">
    <source>
        <dbReference type="ARBA" id="ARBA00022825"/>
    </source>
</evidence>
<feature type="compositionally biased region" description="Low complexity" evidence="5">
    <location>
        <begin position="100"/>
        <end position="130"/>
    </location>
</feature>
<accession>A0A8H3ZUH4</accession>
<feature type="region of interest" description="Disordered" evidence="5">
    <location>
        <begin position="33"/>
        <end position="130"/>
    </location>
</feature>
<feature type="compositionally biased region" description="Low complexity" evidence="5">
    <location>
        <begin position="63"/>
        <end position="91"/>
    </location>
</feature>
<name>A0A8H3ZUH4_9PEZI</name>
<organism evidence="7 8">
    <name type="scientific">Colletotrichum asianum</name>
    <dbReference type="NCBI Taxonomy" id="702518"/>
    <lineage>
        <taxon>Eukaryota</taxon>
        <taxon>Fungi</taxon>
        <taxon>Dikarya</taxon>
        <taxon>Ascomycota</taxon>
        <taxon>Pezizomycotina</taxon>
        <taxon>Sordariomycetes</taxon>
        <taxon>Hypocreomycetidae</taxon>
        <taxon>Glomerellales</taxon>
        <taxon>Glomerellaceae</taxon>
        <taxon>Colletotrichum</taxon>
        <taxon>Colletotrichum gloeosporioides species complex</taxon>
    </lineage>
</organism>
<evidence type="ECO:0000256" key="5">
    <source>
        <dbReference type="SAM" id="MobiDB-lite"/>
    </source>
</evidence>
<keyword evidence="3" id="KW-0720">Serine protease</keyword>
<evidence type="ECO:0008006" key="9">
    <source>
        <dbReference type="Google" id="ProtNLM"/>
    </source>
</evidence>
<keyword evidence="1" id="KW-0645">Protease</keyword>
<keyword evidence="2" id="KW-0378">Hydrolase</keyword>
<feature type="compositionally biased region" description="Low complexity" evidence="5">
    <location>
        <begin position="219"/>
        <end position="252"/>
    </location>
</feature>
<feature type="region of interest" description="Disordered" evidence="5">
    <location>
        <begin position="1054"/>
        <end position="1075"/>
    </location>
</feature>
<keyword evidence="4" id="KW-0175">Coiled coil</keyword>